<dbReference type="EMBL" id="SIDB01000011">
    <property type="protein sequence ID" value="KAI3426111.1"/>
    <property type="molecule type" value="Genomic_DNA"/>
</dbReference>
<keyword evidence="3" id="KW-0862">Zinc</keyword>
<dbReference type="CDD" id="cd01285">
    <property type="entry name" value="nucleoside_deaminase"/>
    <property type="match status" value="1"/>
</dbReference>
<dbReference type="OrthoDB" id="659at2759"/>
<keyword evidence="1" id="KW-0479">Metal-binding</keyword>
<organism evidence="6 7">
    <name type="scientific">Chlorella vulgaris</name>
    <name type="common">Green alga</name>
    <dbReference type="NCBI Taxonomy" id="3077"/>
    <lineage>
        <taxon>Eukaryota</taxon>
        <taxon>Viridiplantae</taxon>
        <taxon>Chlorophyta</taxon>
        <taxon>core chlorophytes</taxon>
        <taxon>Trebouxiophyceae</taxon>
        <taxon>Chlorellales</taxon>
        <taxon>Chlorellaceae</taxon>
        <taxon>Chlorella clade</taxon>
        <taxon>Chlorella</taxon>
    </lineage>
</organism>
<dbReference type="PANTHER" id="PTHR11079:SF149">
    <property type="entry name" value="TRNA-SPECIFIC ADENOSINE DEAMINASE 2"/>
    <property type="match status" value="1"/>
</dbReference>
<feature type="region of interest" description="Disordered" evidence="4">
    <location>
        <begin position="221"/>
        <end position="242"/>
    </location>
</feature>
<evidence type="ECO:0000256" key="4">
    <source>
        <dbReference type="SAM" id="MobiDB-lite"/>
    </source>
</evidence>
<dbReference type="GO" id="GO:0002100">
    <property type="term" value="P:tRNA wobble adenosine to inosine editing"/>
    <property type="evidence" value="ECO:0007669"/>
    <property type="project" value="InterPro"/>
</dbReference>
<accession>A0A9D4TI20</accession>
<dbReference type="SUPFAM" id="SSF53927">
    <property type="entry name" value="Cytidine deaminase-like"/>
    <property type="match status" value="1"/>
</dbReference>
<dbReference type="InterPro" id="IPR002125">
    <property type="entry name" value="CMP_dCMP_dom"/>
</dbReference>
<evidence type="ECO:0000256" key="3">
    <source>
        <dbReference type="ARBA" id="ARBA00022833"/>
    </source>
</evidence>
<feature type="compositionally biased region" description="Low complexity" evidence="4">
    <location>
        <begin position="225"/>
        <end position="236"/>
    </location>
</feature>
<keyword evidence="2" id="KW-0378">Hydrolase</keyword>
<dbReference type="Gene3D" id="3.40.140.10">
    <property type="entry name" value="Cytidine Deaminase, domain 2"/>
    <property type="match status" value="1"/>
</dbReference>
<dbReference type="Proteomes" id="UP001055712">
    <property type="component" value="Unassembled WGS sequence"/>
</dbReference>
<evidence type="ECO:0000313" key="6">
    <source>
        <dbReference type="EMBL" id="KAI3426111.1"/>
    </source>
</evidence>
<dbReference type="GO" id="GO:0008270">
    <property type="term" value="F:zinc ion binding"/>
    <property type="evidence" value="ECO:0007669"/>
    <property type="project" value="InterPro"/>
</dbReference>
<protein>
    <recommendedName>
        <fullName evidence="5">CMP/dCMP-type deaminase domain-containing protein</fullName>
    </recommendedName>
</protein>
<reference evidence="6" key="1">
    <citation type="journal article" date="2019" name="Plant J.">
        <title>Chlorella vulgaris genome assembly and annotation reveals the molecular basis for metabolic acclimation to high light conditions.</title>
        <authorList>
            <person name="Cecchin M."/>
            <person name="Marcolungo L."/>
            <person name="Rossato M."/>
            <person name="Girolomoni L."/>
            <person name="Cosentino E."/>
            <person name="Cuine S."/>
            <person name="Li-Beisson Y."/>
            <person name="Delledonne M."/>
            <person name="Ballottari M."/>
        </authorList>
    </citation>
    <scope>NUCLEOTIDE SEQUENCE</scope>
    <source>
        <strain evidence="6">211/11P</strain>
    </source>
</reference>
<feature type="domain" description="CMP/dCMP-type deaminase" evidence="5">
    <location>
        <begin position="16"/>
        <end position="132"/>
    </location>
</feature>
<feature type="compositionally biased region" description="Low complexity" evidence="4">
    <location>
        <begin position="168"/>
        <end position="182"/>
    </location>
</feature>
<gene>
    <name evidence="6" type="ORF">D9Q98_008490</name>
</gene>
<sequence>MCDTENECGQESLWTPDDIHFMQAALQQASKALGEGEVPVGCVVVRDGVIVAGGSNKTNETRNGTRHAEFVAVDAILQQAGGNTAAARFSECHLYVTCEPCIMCAGALSLLHFAAVTFGCPNPKFGGNGSILSVHETACGSCSGRIRPAAASGADAGQQGAEVPLPLQQQQGDSDGGSSSDSLEGAVRGAGSAYPSRGGLLAAEAVALLQRFYAAGNPNAPVPHRPVQARPAAAPQTCAMQR</sequence>
<comment type="caution">
    <text evidence="6">The sequence shown here is derived from an EMBL/GenBank/DDBJ whole genome shotgun (WGS) entry which is preliminary data.</text>
</comment>
<dbReference type="PROSITE" id="PS00903">
    <property type="entry name" value="CYT_DCMP_DEAMINASES_1"/>
    <property type="match status" value="1"/>
</dbReference>
<dbReference type="InterPro" id="IPR016193">
    <property type="entry name" value="Cytidine_deaminase-like"/>
</dbReference>
<keyword evidence="7" id="KW-1185">Reference proteome</keyword>
<evidence type="ECO:0000259" key="5">
    <source>
        <dbReference type="PROSITE" id="PS51747"/>
    </source>
</evidence>
<dbReference type="InterPro" id="IPR016192">
    <property type="entry name" value="APOBEC/CMP_deaminase_Zn-bd"/>
</dbReference>
<proteinExistence type="predicted"/>
<dbReference type="PROSITE" id="PS51747">
    <property type="entry name" value="CYT_DCMP_DEAMINASES_2"/>
    <property type="match status" value="1"/>
</dbReference>
<dbReference type="GO" id="GO:0052717">
    <property type="term" value="F:tRNA-specific adenosine-34 deaminase activity"/>
    <property type="evidence" value="ECO:0007669"/>
    <property type="project" value="UniProtKB-EC"/>
</dbReference>
<reference evidence="6" key="2">
    <citation type="submission" date="2020-11" db="EMBL/GenBank/DDBJ databases">
        <authorList>
            <person name="Cecchin M."/>
            <person name="Marcolungo L."/>
            <person name="Rossato M."/>
            <person name="Girolomoni L."/>
            <person name="Cosentino E."/>
            <person name="Cuine S."/>
            <person name="Li-Beisson Y."/>
            <person name="Delledonne M."/>
            <person name="Ballottari M."/>
        </authorList>
    </citation>
    <scope>NUCLEOTIDE SEQUENCE</scope>
    <source>
        <strain evidence="6">211/11P</strain>
        <tissue evidence="6">Whole cell</tissue>
    </source>
</reference>
<dbReference type="PANTHER" id="PTHR11079">
    <property type="entry name" value="CYTOSINE DEAMINASE FAMILY MEMBER"/>
    <property type="match status" value="1"/>
</dbReference>
<evidence type="ECO:0000313" key="7">
    <source>
        <dbReference type="Proteomes" id="UP001055712"/>
    </source>
</evidence>
<dbReference type="AlphaFoldDB" id="A0A9D4TI20"/>
<feature type="region of interest" description="Disordered" evidence="4">
    <location>
        <begin position="167"/>
        <end position="190"/>
    </location>
</feature>
<dbReference type="Pfam" id="PF00383">
    <property type="entry name" value="dCMP_cyt_deam_1"/>
    <property type="match status" value="1"/>
</dbReference>
<name>A0A9D4TI20_CHLVU</name>
<evidence type="ECO:0000256" key="2">
    <source>
        <dbReference type="ARBA" id="ARBA00022801"/>
    </source>
</evidence>
<evidence type="ECO:0000256" key="1">
    <source>
        <dbReference type="ARBA" id="ARBA00022723"/>
    </source>
</evidence>